<dbReference type="InterPro" id="IPR014710">
    <property type="entry name" value="RmlC-like_jellyroll"/>
</dbReference>
<accession>A0A1B1SDB2</accession>
<dbReference type="RefSeq" id="WP_068962081.1">
    <property type="nucleotide sequence ID" value="NZ_CAJTAP010000003.1"/>
</dbReference>
<accession>A0A1Z2XL07</accession>
<dbReference type="EMBL" id="SRYD01000063">
    <property type="protein sequence ID" value="TGY70219.1"/>
    <property type="molecule type" value="Genomic_DNA"/>
</dbReference>
<sequence>MPNIIAFIRNAWPVSDSTLRRLVELIVRKDFPRRGIIVGANTQCGRAYFIEDGMTRSYWLVDGEEFTTSFSTEGSIVFSMDEVYYGLPSEEYVEAVDPVKAYSIDIPRLMEMIGTDLGLCNWWRKIHQDEYRRIHRSHKERLTLPARERYIEFSKQFPEVCRRARLGDIASYLGITQATLSRIRAQR</sequence>
<dbReference type="SUPFAM" id="SSF51206">
    <property type="entry name" value="cAMP-binding domain-like"/>
    <property type="match status" value="1"/>
</dbReference>
<keyword evidence="3" id="KW-1185">Reference proteome</keyword>
<dbReference type="Proteomes" id="UP000186351">
    <property type="component" value="Chromosome"/>
</dbReference>
<dbReference type="EMBL" id="CP015402">
    <property type="protein sequence ID" value="ANU64809.1"/>
    <property type="molecule type" value="Genomic_DNA"/>
</dbReference>
<dbReference type="Proteomes" id="UP000306630">
    <property type="component" value="Unassembled WGS sequence"/>
</dbReference>
<evidence type="ECO:0000313" key="3">
    <source>
        <dbReference type="Proteomes" id="UP000186351"/>
    </source>
</evidence>
<dbReference type="GeneID" id="65536897"/>
<evidence type="ECO:0000313" key="2">
    <source>
        <dbReference type="EMBL" id="TGY70219.1"/>
    </source>
</evidence>
<reference evidence="2 4" key="3">
    <citation type="submission" date="2019-04" db="EMBL/GenBank/DDBJ databases">
        <title>Microbes associate with the intestines of laboratory mice.</title>
        <authorList>
            <person name="Navarre W."/>
            <person name="Wong E."/>
            <person name="Huang K."/>
            <person name="Tropini C."/>
            <person name="Ng K."/>
            <person name="Yu B."/>
        </authorList>
    </citation>
    <scope>NUCLEOTIDE SEQUENCE [LARGE SCALE GENOMIC DNA]</scope>
    <source>
        <strain evidence="2 4">NM06_A21</strain>
    </source>
</reference>
<dbReference type="STRING" id="1796646.A4V02_08485"/>
<dbReference type="AlphaFoldDB" id="A0A1B1SDB2"/>
<reference evidence="3" key="1">
    <citation type="submission" date="2016-04" db="EMBL/GenBank/DDBJ databases">
        <title>Complete Genome Sequences of Twelve Strains of a Stable Defined Moderately Diverse Mouse Microbiota 2 (sDMDMm2).</title>
        <authorList>
            <person name="Uchimura Y."/>
            <person name="Wyss M."/>
            <person name="Brugiroux S."/>
            <person name="Limenitakis J.P."/>
            <person name="Stecher B."/>
            <person name="McCoy K.D."/>
            <person name="Macpherson A.J."/>
        </authorList>
    </citation>
    <scope>NUCLEOTIDE SEQUENCE [LARGE SCALE GENOMIC DNA]</scope>
    <source>
        <strain evidence="3">YL27</strain>
    </source>
</reference>
<dbReference type="KEGG" id="pary:A4V02_08485"/>
<dbReference type="OrthoDB" id="680421at2"/>
<name>A0A1B1SDB2_9BACT</name>
<evidence type="ECO:0000313" key="1">
    <source>
        <dbReference type="EMBL" id="ANU64809.1"/>
    </source>
</evidence>
<gene>
    <name evidence="1" type="ORF">A4V02_08485</name>
    <name evidence="2" type="ORF">E5333_13070</name>
</gene>
<reference evidence="1" key="2">
    <citation type="submission" date="2017-04" db="EMBL/GenBank/DDBJ databases">
        <title>Complete Genome Sequences of Twelve Strains of a Stable Defined Moderately Diverse Mouse Microbiota 2 (sDMDMm2).</title>
        <authorList>
            <person name="Uchimura Y."/>
            <person name="Wyss M."/>
            <person name="Brugiroux S."/>
            <person name="Limenitakis J.P."/>
            <person name="Stecher B."/>
            <person name="McCoy K.D."/>
            <person name="Macpherson A.J."/>
        </authorList>
    </citation>
    <scope>NUCLEOTIDE SEQUENCE</scope>
    <source>
        <strain evidence="1">YL27</strain>
    </source>
</reference>
<organism evidence="1 3">
    <name type="scientific">Muribaculum intestinale</name>
    <dbReference type="NCBI Taxonomy" id="1796646"/>
    <lineage>
        <taxon>Bacteria</taxon>
        <taxon>Pseudomonadati</taxon>
        <taxon>Bacteroidota</taxon>
        <taxon>Bacteroidia</taxon>
        <taxon>Bacteroidales</taxon>
        <taxon>Muribaculaceae</taxon>
        <taxon>Muribaculum</taxon>
    </lineage>
</organism>
<protein>
    <submittedName>
        <fullName evidence="2">Crp/Fnr family transcriptional regulator</fullName>
    </submittedName>
    <submittedName>
        <fullName evidence="1">Cyclic nucleotide-binding protein</fullName>
    </submittedName>
</protein>
<proteinExistence type="predicted"/>
<dbReference type="InterPro" id="IPR018490">
    <property type="entry name" value="cNMP-bd_dom_sf"/>
</dbReference>
<dbReference type="Gene3D" id="2.60.120.10">
    <property type="entry name" value="Jelly Rolls"/>
    <property type="match status" value="1"/>
</dbReference>
<evidence type="ECO:0000313" key="4">
    <source>
        <dbReference type="Proteomes" id="UP000306630"/>
    </source>
</evidence>